<proteinExistence type="predicted"/>
<protein>
    <submittedName>
        <fullName evidence="1">Uncharacterized protein</fullName>
    </submittedName>
</protein>
<dbReference type="AlphaFoldDB" id="A0A917V2F3"/>
<gene>
    <name evidence="1" type="ORF">GCM10011322_06000</name>
</gene>
<accession>A0A917V2F3</accession>
<evidence type="ECO:0000313" key="2">
    <source>
        <dbReference type="Proteomes" id="UP000600449"/>
    </source>
</evidence>
<organism evidence="1 2">
    <name type="scientific">Salinarimonas ramus</name>
    <dbReference type="NCBI Taxonomy" id="690164"/>
    <lineage>
        <taxon>Bacteria</taxon>
        <taxon>Pseudomonadati</taxon>
        <taxon>Pseudomonadota</taxon>
        <taxon>Alphaproteobacteria</taxon>
        <taxon>Hyphomicrobiales</taxon>
        <taxon>Salinarimonadaceae</taxon>
        <taxon>Salinarimonas</taxon>
    </lineage>
</organism>
<evidence type="ECO:0000313" key="1">
    <source>
        <dbReference type="EMBL" id="GGK22158.1"/>
    </source>
</evidence>
<dbReference type="Proteomes" id="UP000600449">
    <property type="component" value="Unassembled WGS sequence"/>
</dbReference>
<keyword evidence="2" id="KW-1185">Reference proteome</keyword>
<reference evidence="1 2" key="1">
    <citation type="journal article" date="2014" name="Int. J. Syst. Evol. Microbiol.">
        <title>Complete genome sequence of Corynebacterium casei LMG S-19264T (=DSM 44701T), isolated from a smear-ripened cheese.</title>
        <authorList>
            <consortium name="US DOE Joint Genome Institute (JGI-PGF)"/>
            <person name="Walter F."/>
            <person name="Albersmeier A."/>
            <person name="Kalinowski J."/>
            <person name="Ruckert C."/>
        </authorList>
    </citation>
    <scope>NUCLEOTIDE SEQUENCE [LARGE SCALE GENOMIC DNA]</scope>
    <source>
        <strain evidence="1 2">CGMCC 1.9161</strain>
    </source>
</reference>
<sequence>MQVIGLPRQVFRIGAVASRLIGAKTPDIALPGIRARACRPTTVRERGCTGPA</sequence>
<name>A0A917V2F3_9HYPH</name>
<comment type="caution">
    <text evidence="1">The sequence shown here is derived from an EMBL/GenBank/DDBJ whole genome shotgun (WGS) entry which is preliminary data.</text>
</comment>
<dbReference type="EMBL" id="BMMF01000002">
    <property type="protein sequence ID" value="GGK22158.1"/>
    <property type="molecule type" value="Genomic_DNA"/>
</dbReference>